<evidence type="ECO:0000313" key="3">
    <source>
        <dbReference type="Proteomes" id="UP000694843"/>
    </source>
</evidence>
<reference evidence="4" key="1">
    <citation type="submission" date="2025-08" db="UniProtKB">
        <authorList>
            <consortium name="RefSeq"/>
        </authorList>
    </citation>
    <scope>IDENTIFICATION</scope>
</reference>
<feature type="region of interest" description="Disordered" evidence="1">
    <location>
        <begin position="22"/>
        <end position="75"/>
    </location>
</feature>
<evidence type="ECO:0000256" key="2">
    <source>
        <dbReference type="SAM" id="SignalP"/>
    </source>
</evidence>
<keyword evidence="2" id="KW-0732">Signal</keyword>
<feature type="region of interest" description="Disordered" evidence="1">
    <location>
        <begin position="141"/>
        <end position="225"/>
    </location>
</feature>
<name>A0A8B7P2Z6_HYAAZ</name>
<organism evidence="3 4">
    <name type="scientific">Hyalella azteca</name>
    <name type="common">Amphipod</name>
    <dbReference type="NCBI Taxonomy" id="294128"/>
    <lineage>
        <taxon>Eukaryota</taxon>
        <taxon>Metazoa</taxon>
        <taxon>Ecdysozoa</taxon>
        <taxon>Arthropoda</taxon>
        <taxon>Crustacea</taxon>
        <taxon>Multicrustacea</taxon>
        <taxon>Malacostraca</taxon>
        <taxon>Eumalacostraca</taxon>
        <taxon>Peracarida</taxon>
        <taxon>Amphipoda</taxon>
        <taxon>Senticaudata</taxon>
        <taxon>Talitrida</taxon>
        <taxon>Talitroidea</taxon>
        <taxon>Hyalellidae</taxon>
        <taxon>Hyalella</taxon>
    </lineage>
</organism>
<dbReference type="OrthoDB" id="10412383at2759"/>
<protein>
    <submittedName>
        <fullName evidence="4">Uncharacterized protein LOC108676771</fullName>
    </submittedName>
</protein>
<evidence type="ECO:0000256" key="1">
    <source>
        <dbReference type="SAM" id="MobiDB-lite"/>
    </source>
</evidence>
<sequence length="446" mass="47955">MSKVLLLTLLLWTIATAIGDDSDYSQYPDYGPTRSVPTPASPDDFFNPFDADESHAPDDVRDDSEVVSNEGVQETRNVNVQELGKDIERYSGTDDGDDGVNLQEPGARHVPLMATSASLQKQPDDGGSGDSLLSLPGQGKISARKIERTSGNKVLSPGNDETAENHEMSSDVAPREKKELNSVLEAQQQASNSVNDSDAATGRNPDLEYRGDQNINNSNDDSNADFETFDVVDAKRKDTVFMNVNETVGPTGKLNPKPVIRTPIPVFTLPDHTDNNLSSFMPPGGVFNISLPAVDGKGSEVKFVPDSDTTRALPATALDPLFLGSDVVAKTRSASLTGPLSSLSPRPVSSLGEVSSPFFFLCHFPQQGELPSSYSRPSPDHHRLDQPDTVVNVRLSVLGNRKLDRGYQPSTRYEMGVMSSVGVDGFLVTGVQAVPQQQSLTLAAPL</sequence>
<dbReference type="Proteomes" id="UP000694843">
    <property type="component" value="Unplaced"/>
</dbReference>
<evidence type="ECO:0000313" key="4">
    <source>
        <dbReference type="RefSeq" id="XP_018020397.1"/>
    </source>
</evidence>
<proteinExistence type="predicted"/>
<dbReference type="KEGG" id="hazt:108676771"/>
<keyword evidence="3" id="KW-1185">Reference proteome</keyword>
<dbReference type="AlphaFoldDB" id="A0A8B7P2Z6"/>
<dbReference type="GeneID" id="108676771"/>
<feature type="compositionally biased region" description="Polar residues" evidence="1">
    <location>
        <begin position="184"/>
        <end position="198"/>
    </location>
</feature>
<dbReference type="RefSeq" id="XP_018020397.1">
    <property type="nucleotide sequence ID" value="XM_018164908.2"/>
</dbReference>
<feature type="compositionally biased region" description="Polar residues" evidence="1">
    <location>
        <begin position="66"/>
        <end position="75"/>
    </location>
</feature>
<gene>
    <name evidence="4" type="primary">LOC108676771</name>
</gene>
<feature type="chain" id="PRO_5034234164" evidence="2">
    <location>
        <begin position="20"/>
        <end position="446"/>
    </location>
</feature>
<accession>A0A8B7P2Z6</accession>
<feature type="non-terminal residue" evidence="4">
    <location>
        <position position="446"/>
    </location>
</feature>
<feature type="compositionally biased region" description="Basic and acidic residues" evidence="1">
    <location>
        <begin position="163"/>
        <end position="180"/>
    </location>
</feature>
<feature type="signal peptide" evidence="2">
    <location>
        <begin position="1"/>
        <end position="19"/>
    </location>
</feature>